<protein>
    <submittedName>
        <fullName evidence="2">Uncharacterized protein</fullName>
    </submittedName>
</protein>
<organism evidence="2 3">
    <name type="scientific">Trichloromonas acetexigens</name>
    <dbReference type="NCBI Taxonomy" id="38815"/>
    <lineage>
        <taxon>Bacteria</taxon>
        <taxon>Pseudomonadati</taxon>
        <taxon>Thermodesulfobacteriota</taxon>
        <taxon>Desulfuromonadia</taxon>
        <taxon>Desulfuromonadales</taxon>
        <taxon>Trichloromonadaceae</taxon>
        <taxon>Trichloromonas</taxon>
    </lineage>
</organism>
<proteinExistence type="predicted"/>
<keyword evidence="1" id="KW-1133">Transmembrane helix</keyword>
<dbReference type="AlphaFoldDB" id="A0A550J586"/>
<dbReference type="EMBL" id="VJVV01000018">
    <property type="protein sequence ID" value="TRO78395.1"/>
    <property type="molecule type" value="Genomic_DNA"/>
</dbReference>
<sequence length="128" mass="14351">MNAKISQHMILLGLCALIFYAVMLVSGKLPLEVMPQFVVSAIIFMSSGHFMRKAARATARDEDEEEAKATAKRLDLDWPWLTTLLNWSAAFLILGVMAIILMKPMGLSFQDALHQTKSQEHQVLHTIP</sequence>
<dbReference type="Proteomes" id="UP000317155">
    <property type="component" value="Unassembled WGS sequence"/>
</dbReference>
<keyword evidence="1" id="KW-0472">Membrane</keyword>
<keyword evidence="3" id="KW-1185">Reference proteome</keyword>
<dbReference type="RefSeq" id="WP_092055112.1">
    <property type="nucleotide sequence ID" value="NZ_FOJJ01000010.1"/>
</dbReference>
<comment type="caution">
    <text evidence="2">The sequence shown here is derived from an EMBL/GenBank/DDBJ whole genome shotgun (WGS) entry which is preliminary data.</text>
</comment>
<gene>
    <name evidence="2" type="ORF">FL622_16265</name>
</gene>
<reference evidence="2 3" key="1">
    <citation type="submission" date="2019-07" db="EMBL/GenBank/DDBJ databases">
        <title>Insights of Desulfuromonas acetexigens electromicrobiology.</title>
        <authorList>
            <person name="Katuri K."/>
            <person name="Sapireddy V."/>
            <person name="Shaw D.R."/>
            <person name="Saikaly P."/>
        </authorList>
    </citation>
    <scope>NUCLEOTIDE SEQUENCE [LARGE SCALE GENOMIC DNA]</scope>
    <source>
        <strain evidence="2 3">2873</strain>
    </source>
</reference>
<feature type="transmembrane region" description="Helical" evidence="1">
    <location>
        <begin position="78"/>
        <end position="101"/>
    </location>
</feature>
<keyword evidence="1" id="KW-0812">Transmembrane</keyword>
<dbReference type="OrthoDB" id="5405774at2"/>
<accession>A0A550J586</accession>
<evidence type="ECO:0000313" key="2">
    <source>
        <dbReference type="EMBL" id="TRO78395.1"/>
    </source>
</evidence>
<feature type="transmembrane region" description="Helical" evidence="1">
    <location>
        <begin position="9"/>
        <end position="27"/>
    </location>
</feature>
<evidence type="ECO:0000256" key="1">
    <source>
        <dbReference type="SAM" id="Phobius"/>
    </source>
</evidence>
<evidence type="ECO:0000313" key="3">
    <source>
        <dbReference type="Proteomes" id="UP000317155"/>
    </source>
</evidence>
<feature type="transmembrane region" description="Helical" evidence="1">
    <location>
        <begin position="33"/>
        <end position="51"/>
    </location>
</feature>
<name>A0A550J586_9BACT</name>